<protein>
    <recommendedName>
        <fullName evidence="4">Lipoprotein</fullName>
    </recommendedName>
</protein>
<evidence type="ECO:0000256" key="1">
    <source>
        <dbReference type="SAM" id="SignalP"/>
    </source>
</evidence>
<proteinExistence type="predicted"/>
<keyword evidence="1" id="KW-0732">Signal</keyword>
<dbReference type="AlphaFoldDB" id="A0A4U8WFE0"/>
<dbReference type="KEGG" id="ctai:NCTC12078_03262"/>
<reference evidence="2 3" key="1">
    <citation type="submission" date="2019-02" db="EMBL/GenBank/DDBJ databases">
        <authorList>
            <consortium name="Pathogen Informatics"/>
        </authorList>
    </citation>
    <scope>NUCLEOTIDE SEQUENCE [LARGE SCALE GENOMIC DNA]</scope>
    <source>
        <strain evidence="2 3">3012STDY6944375</strain>
    </source>
</reference>
<evidence type="ECO:0008006" key="4">
    <source>
        <dbReference type="Google" id="ProtNLM"/>
    </source>
</evidence>
<sequence>MKEKTLLLFVIILLVNCSSQKSAAKTSAASEKSSMENKNIIYFKEGENKFLKEYQMNVTFKRISEDSRCPQGTQCIWSGVAVADVELMSTTSRPVMVRFSTQEVSGKDFHKSHYFNGYKISLIELTPHPTEKSNVKSLPGQYTIGISLTKDSQFMDTTTTR</sequence>
<organism evidence="2 3">
    <name type="scientific">Chryseobacterium taihuense</name>
    <dbReference type="NCBI Taxonomy" id="1141221"/>
    <lineage>
        <taxon>Bacteria</taxon>
        <taxon>Pseudomonadati</taxon>
        <taxon>Bacteroidota</taxon>
        <taxon>Flavobacteriia</taxon>
        <taxon>Flavobacteriales</taxon>
        <taxon>Weeksellaceae</taxon>
        <taxon>Chryseobacterium group</taxon>
        <taxon>Chryseobacterium</taxon>
    </lineage>
</organism>
<dbReference type="Proteomes" id="UP000290013">
    <property type="component" value="Chromosome"/>
</dbReference>
<feature type="signal peptide" evidence="1">
    <location>
        <begin position="1"/>
        <end position="23"/>
    </location>
</feature>
<gene>
    <name evidence="2" type="ORF">NCTC12078_03262</name>
</gene>
<dbReference type="EMBL" id="LR215974">
    <property type="protein sequence ID" value="VFB05201.1"/>
    <property type="molecule type" value="Genomic_DNA"/>
</dbReference>
<evidence type="ECO:0000313" key="3">
    <source>
        <dbReference type="Proteomes" id="UP000290013"/>
    </source>
</evidence>
<dbReference type="RefSeq" id="WP_130915196.1">
    <property type="nucleotide sequence ID" value="NZ_LR215974.1"/>
</dbReference>
<accession>A0A4U8WFE0</accession>
<evidence type="ECO:0000313" key="2">
    <source>
        <dbReference type="EMBL" id="VFB05201.1"/>
    </source>
</evidence>
<feature type="chain" id="PRO_5020701008" description="Lipoprotein" evidence="1">
    <location>
        <begin position="24"/>
        <end position="161"/>
    </location>
</feature>
<name>A0A4U8WFE0_9FLAO</name>